<dbReference type="CDD" id="cd07723">
    <property type="entry name" value="hydroxyacylglutathione_hydrolase_MBL-fold"/>
    <property type="match status" value="1"/>
</dbReference>
<evidence type="ECO:0000259" key="8">
    <source>
        <dbReference type="SMART" id="SM00849"/>
    </source>
</evidence>
<name>A0AAW8JEH8_9GAMM</name>
<comment type="caution">
    <text evidence="9">The sequence shown here is derived from an EMBL/GenBank/DDBJ whole genome shotgun (WGS) entry which is preliminary data.</text>
</comment>
<reference evidence="9" key="1">
    <citation type="submission" date="2023-08" db="EMBL/GenBank/DDBJ databases">
        <title>Emergence of clinically-relevant ST2 carbapenem-resistant Acinetobacter baumannii strains in hospital sewages in Zhejiang, East of China.</title>
        <authorList>
            <person name="Kaichao C."/>
            <person name="Zhang R."/>
        </authorList>
    </citation>
    <scope>NUCLEOTIDE SEQUENCE</scope>
    <source>
        <strain evidence="9">M-SY-60</strain>
    </source>
</reference>
<evidence type="ECO:0000256" key="4">
    <source>
        <dbReference type="ARBA" id="ARBA00022723"/>
    </source>
</evidence>
<evidence type="ECO:0000256" key="3">
    <source>
        <dbReference type="ARBA" id="ARBA00006759"/>
    </source>
</evidence>
<dbReference type="Pfam" id="PF16123">
    <property type="entry name" value="HAGH_C"/>
    <property type="match status" value="1"/>
</dbReference>
<keyword evidence="4 7" id="KW-0479">Metal-binding</keyword>
<dbReference type="HAMAP" id="MF_01374">
    <property type="entry name" value="Glyoxalase_2"/>
    <property type="match status" value="1"/>
</dbReference>
<dbReference type="InterPro" id="IPR035680">
    <property type="entry name" value="Clx_II_MBL"/>
</dbReference>
<gene>
    <name evidence="7 9" type="primary">gloB</name>
    <name evidence="9" type="ORF">RFH51_03940</name>
</gene>
<dbReference type="InterPro" id="IPR001279">
    <property type="entry name" value="Metallo-B-lactamas"/>
</dbReference>
<dbReference type="InterPro" id="IPR036866">
    <property type="entry name" value="RibonucZ/Hydroxyglut_hydro"/>
</dbReference>
<feature type="binding site" evidence="7">
    <location>
        <position position="137"/>
    </location>
    <ligand>
        <name>Zn(2+)</name>
        <dbReference type="ChEBI" id="CHEBI:29105"/>
        <label>1</label>
    </ligand>
</feature>
<dbReference type="EMBL" id="JAVIDA010000003">
    <property type="protein sequence ID" value="MDQ9070613.1"/>
    <property type="molecule type" value="Genomic_DNA"/>
</dbReference>
<evidence type="ECO:0000256" key="7">
    <source>
        <dbReference type="HAMAP-Rule" id="MF_01374"/>
    </source>
</evidence>
<evidence type="ECO:0000256" key="5">
    <source>
        <dbReference type="ARBA" id="ARBA00022801"/>
    </source>
</evidence>
<dbReference type="PANTHER" id="PTHR43705:SF1">
    <property type="entry name" value="HYDROXYACYLGLUTATHIONE HYDROLASE GLOB"/>
    <property type="match status" value="1"/>
</dbReference>
<evidence type="ECO:0000313" key="9">
    <source>
        <dbReference type="EMBL" id="MDQ9070613.1"/>
    </source>
</evidence>
<comment type="similarity">
    <text evidence="3 7">Belongs to the metallo-beta-lactamase superfamily. Glyoxalase II family.</text>
</comment>
<dbReference type="Gene3D" id="3.60.15.10">
    <property type="entry name" value="Ribonuclease Z/Hydroxyacylglutathione hydrolase-like"/>
    <property type="match status" value="1"/>
</dbReference>
<dbReference type="GO" id="GO:0046872">
    <property type="term" value="F:metal ion binding"/>
    <property type="evidence" value="ECO:0007669"/>
    <property type="project" value="UniProtKB-KW"/>
</dbReference>
<dbReference type="InterPro" id="IPR050110">
    <property type="entry name" value="Glyoxalase_II_hydrolase"/>
</dbReference>
<dbReference type="AlphaFoldDB" id="A0AAW8JEH8"/>
<feature type="binding site" evidence="7">
    <location>
        <position position="137"/>
    </location>
    <ligand>
        <name>Zn(2+)</name>
        <dbReference type="ChEBI" id="CHEBI:29105"/>
        <label>2</label>
    </ligand>
</feature>
<protein>
    <recommendedName>
        <fullName evidence="7">Hydroxyacylglutathione hydrolase</fullName>
        <ecNumber evidence="7">3.1.2.6</ecNumber>
    </recommendedName>
    <alternativeName>
        <fullName evidence="7">Glyoxalase II</fullName>
        <shortName evidence="7">Glx II</shortName>
    </alternativeName>
</protein>
<comment type="pathway">
    <text evidence="2 7">Secondary metabolite metabolism; methylglyoxal degradation; (R)-lactate from methylglyoxal: step 2/2.</text>
</comment>
<comment type="function">
    <text evidence="7">Thiolesterase that catalyzes the hydrolysis of S-D-lactoyl-glutathione to form glutathione and D-lactic acid.</text>
</comment>
<proteinExistence type="inferred from homology"/>
<keyword evidence="6 7" id="KW-0862">Zinc</keyword>
<dbReference type="InterPro" id="IPR032282">
    <property type="entry name" value="HAGH_C"/>
</dbReference>
<feature type="binding site" evidence="7">
    <location>
        <position position="64"/>
    </location>
    <ligand>
        <name>Zn(2+)</name>
        <dbReference type="ChEBI" id="CHEBI:29105"/>
        <label>2</label>
    </ligand>
</feature>
<dbReference type="SMART" id="SM00849">
    <property type="entry name" value="Lactamase_B"/>
    <property type="match status" value="1"/>
</dbReference>
<sequence>MSSKFKIEAITVNNPLQNYIWMLIDTEKHTAIAIDPTEANLVEQFCEKHRLELDQIWLTHWHKDHISGTPDLIAERKIKVYGPREELSKIPFISSPLQHDDHFQYHDLKVEIIAVPGHTLGHIVYFIDELDVVFSGDTLFAMGCGRMFEGTPEQFYHSLNRLAALPPQTKVYCTHEYTLSNAAFALHVEPDNIALKDRAEYVRQQRERGEITLPSTIEIELETNPFLRVESPEEFAKIRAMKDNF</sequence>
<feature type="binding site" evidence="7">
    <location>
        <position position="65"/>
    </location>
    <ligand>
        <name>Zn(2+)</name>
        <dbReference type="ChEBI" id="CHEBI:29105"/>
        <label>2</label>
    </ligand>
</feature>
<evidence type="ECO:0000256" key="2">
    <source>
        <dbReference type="ARBA" id="ARBA00004963"/>
    </source>
</evidence>
<comment type="cofactor">
    <cofactor evidence="7">
        <name>Zn(2+)</name>
        <dbReference type="ChEBI" id="CHEBI:29105"/>
    </cofactor>
    <text evidence="7">Binds 2 Zn(2+) ions per subunit.</text>
</comment>
<feature type="binding site" evidence="7">
    <location>
        <position position="60"/>
    </location>
    <ligand>
        <name>Zn(2+)</name>
        <dbReference type="ChEBI" id="CHEBI:29105"/>
        <label>1</label>
    </ligand>
</feature>
<dbReference type="SUPFAM" id="SSF56281">
    <property type="entry name" value="Metallo-hydrolase/oxidoreductase"/>
    <property type="match status" value="1"/>
</dbReference>
<keyword evidence="5 7" id="KW-0378">Hydrolase</keyword>
<comment type="subunit">
    <text evidence="7">Monomer.</text>
</comment>
<dbReference type="PIRSF" id="PIRSF005457">
    <property type="entry name" value="Glx"/>
    <property type="match status" value="1"/>
</dbReference>
<feature type="binding site" evidence="7">
    <location>
        <position position="175"/>
    </location>
    <ligand>
        <name>Zn(2+)</name>
        <dbReference type="ChEBI" id="CHEBI:29105"/>
        <label>2</label>
    </ligand>
</feature>
<dbReference type="InterPro" id="IPR017782">
    <property type="entry name" value="Hydroxyacylglutathione_Hdrlase"/>
</dbReference>
<evidence type="ECO:0000313" key="10">
    <source>
        <dbReference type="Proteomes" id="UP001243195"/>
    </source>
</evidence>
<comment type="catalytic activity">
    <reaction evidence="1 7">
        <text>an S-(2-hydroxyacyl)glutathione + H2O = a 2-hydroxy carboxylate + glutathione + H(+)</text>
        <dbReference type="Rhea" id="RHEA:21864"/>
        <dbReference type="ChEBI" id="CHEBI:15377"/>
        <dbReference type="ChEBI" id="CHEBI:15378"/>
        <dbReference type="ChEBI" id="CHEBI:57925"/>
        <dbReference type="ChEBI" id="CHEBI:58896"/>
        <dbReference type="ChEBI" id="CHEBI:71261"/>
        <dbReference type="EC" id="3.1.2.6"/>
    </reaction>
</comment>
<dbReference type="EC" id="3.1.2.6" evidence="7"/>
<dbReference type="GO" id="GO:0019243">
    <property type="term" value="P:methylglyoxal catabolic process to D-lactate via S-lactoyl-glutathione"/>
    <property type="evidence" value="ECO:0007669"/>
    <property type="project" value="UniProtKB-UniRule"/>
</dbReference>
<dbReference type="PANTHER" id="PTHR43705">
    <property type="entry name" value="HYDROXYACYLGLUTATHIONE HYDROLASE"/>
    <property type="match status" value="1"/>
</dbReference>
<feature type="binding site" evidence="7">
    <location>
        <position position="62"/>
    </location>
    <ligand>
        <name>Zn(2+)</name>
        <dbReference type="ChEBI" id="CHEBI:29105"/>
        <label>1</label>
    </ligand>
</feature>
<dbReference type="Proteomes" id="UP001243195">
    <property type="component" value="Unassembled WGS sequence"/>
</dbReference>
<feature type="domain" description="Metallo-beta-lactamase" evidence="8">
    <location>
        <begin position="17"/>
        <end position="175"/>
    </location>
</feature>
<organism evidence="9 10">
    <name type="scientific">Acinetobacter gerneri</name>
    <dbReference type="NCBI Taxonomy" id="202952"/>
    <lineage>
        <taxon>Bacteria</taxon>
        <taxon>Pseudomonadati</taxon>
        <taxon>Pseudomonadota</taxon>
        <taxon>Gammaproteobacteria</taxon>
        <taxon>Moraxellales</taxon>
        <taxon>Moraxellaceae</taxon>
        <taxon>Acinetobacter</taxon>
    </lineage>
</organism>
<evidence type="ECO:0000256" key="6">
    <source>
        <dbReference type="ARBA" id="ARBA00022833"/>
    </source>
</evidence>
<evidence type="ECO:0000256" key="1">
    <source>
        <dbReference type="ARBA" id="ARBA00001623"/>
    </source>
</evidence>
<dbReference type="GO" id="GO:0004416">
    <property type="term" value="F:hydroxyacylglutathione hydrolase activity"/>
    <property type="evidence" value="ECO:0007669"/>
    <property type="project" value="UniProtKB-UniRule"/>
</dbReference>
<dbReference type="NCBIfam" id="TIGR03413">
    <property type="entry name" value="GSH_gloB"/>
    <property type="match status" value="1"/>
</dbReference>
<feature type="binding site" evidence="7">
    <location>
        <position position="118"/>
    </location>
    <ligand>
        <name>Zn(2+)</name>
        <dbReference type="ChEBI" id="CHEBI:29105"/>
        <label>1</label>
    </ligand>
</feature>
<dbReference type="RefSeq" id="WP_308955143.1">
    <property type="nucleotide sequence ID" value="NZ_JAVICY010000003.1"/>
</dbReference>
<accession>A0AAW8JEH8</accession>
<dbReference type="Pfam" id="PF00753">
    <property type="entry name" value="Lactamase_B"/>
    <property type="match status" value="1"/>
</dbReference>